<comment type="caution">
    <text evidence="3">The sequence shown here is derived from an EMBL/GenBank/DDBJ whole genome shotgun (WGS) entry which is preliminary data.</text>
</comment>
<dbReference type="OrthoDB" id="1430424at2759"/>
<dbReference type="PANTHER" id="PTHR48200">
    <property type="entry name" value="PROTEIN, PUTATIVE-RELATED"/>
    <property type="match status" value="1"/>
</dbReference>
<proteinExistence type="predicted"/>
<dbReference type="EMBL" id="JAHUZN010000001">
    <property type="protein sequence ID" value="KAG8502369.1"/>
    <property type="molecule type" value="Genomic_DNA"/>
</dbReference>
<dbReference type="AlphaFoldDB" id="A0A8J6A1Q1"/>
<accession>A0A8J6A1Q1</accession>
<evidence type="ECO:0000259" key="2">
    <source>
        <dbReference type="Pfam" id="PF24924"/>
    </source>
</evidence>
<evidence type="ECO:0000313" key="3">
    <source>
        <dbReference type="EMBL" id="KAG8502369.1"/>
    </source>
</evidence>
<reference evidence="3 4" key="1">
    <citation type="journal article" date="2021" name="bioRxiv">
        <title>The Gossypium anomalum genome as a resource for cotton improvement and evolutionary analysis of hybrid incompatibility.</title>
        <authorList>
            <person name="Grover C.E."/>
            <person name="Yuan D."/>
            <person name="Arick M.A."/>
            <person name="Miller E.R."/>
            <person name="Hu G."/>
            <person name="Peterson D.G."/>
            <person name="Wendel J.F."/>
            <person name="Udall J.A."/>
        </authorList>
    </citation>
    <scope>NUCLEOTIDE SEQUENCE [LARGE SCALE GENOMIC DNA]</scope>
    <source>
        <strain evidence="3">JFW-Udall</strain>
        <tissue evidence="3">Leaf</tissue>
    </source>
</reference>
<feature type="domain" description="DUF7745" evidence="2">
    <location>
        <begin position="61"/>
        <end position="412"/>
    </location>
</feature>
<feature type="coiled-coil region" evidence="1">
    <location>
        <begin position="442"/>
        <end position="630"/>
    </location>
</feature>
<protein>
    <recommendedName>
        <fullName evidence="2">DUF7745 domain-containing protein</fullName>
    </recommendedName>
</protein>
<dbReference type="Pfam" id="PF24924">
    <property type="entry name" value="DUF7745"/>
    <property type="match status" value="1"/>
</dbReference>
<evidence type="ECO:0000313" key="4">
    <source>
        <dbReference type="Proteomes" id="UP000701853"/>
    </source>
</evidence>
<organism evidence="3 4">
    <name type="scientific">Gossypium anomalum</name>
    <dbReference type="NCBI Taxonomy" id="47600"/>
    <lineage>
        <taxon>Eukaryota</taxon>
        <taxon>Viridiplantae</taxon>
        <taxon>Streptophyta</taxon>
        <taxon>Embryophyta</taxon>
        <taxon>Tracheophyta</taxon>
        <taxon>Spermatophyta</taxon>
        <taxon>Magnoliopsida</taxon>
        <taxon>eudicotyledons</taxon>
        <taxon>Gunneridae</taxon>
        <taxon>Pentapetalae</taxon>
        <taxon>rosids</taxon>
        <taxon>malvids</taxon>
        <taxon>Malvales</taxon>
        <taxon>Malvaceae</taxon>
        <taxon>Malvoideae</taxon>
        <taxon>Gossypium</taxon>
    </lineage>
</organism>
<dbReference type="Proteomes" id="UP000701853">
    <property type="component" value="Chromosome 1"/>
</dbReference>
<sequence>MENGFFDKVEDNAAVRIWAETTQQEKGDSLTKGYVSELLDFTRVSVTQNNLQEMKEIWAQWDDEVKRLFYCHYGDLPYLLDVKIDERLFRALVQYWNSAYSCFTFGNVDLVPTIEEYTALIRCPKIQVDRIYSKAASGPAFSKKLMNITGMSEQWVTARIKQKGDCRCIPWRHLRDLIVAHPDTKKRVDVFALSIYGLVIFPKALGHVDEAVSDLFDRLSKGTTPVPAILAETFRSLNACRRASEGRFIGCAQLLLSWFHSHFWKEEKVSYCVFSENYSPLKELAATPRRDDITEENWMAILQNLQEEDVEWRAPWMVPDEILYRCGDFDWVPLLGVWGAVGYAPLLRQYRSRQFTPPTYGLAQCEFVFTGNNYKRRVREISNAWNQIRRMKKFSANPMATPEYDRWRIQRINDKIPIPDQEGPRSMEEYLRPIPSELEIVRHDFERKSLELEKRIEHLEEEKMQLGLDVDVQKLEAERLRKGKNKAEEDLDSLRTDYKKLRRSMRTAGLGKTSEQWRREIKEEQRKASQWEERFRDAQAREDTLKESLVESQNEKEGLKMRVTELEKSLYQQRTHNSVIELKASQSKIEELKGKIEELKVALQDRELQLEFLEINNDRLNEQLHQSQEQVRNRDYVMGEALNQVREVADHLQTLTVQADVLSLKYESESDRGRELAWLLRQVKALSIRAKPYIYPGTSLRYARKNKSHGPKLAKVQQDMRDQMLESQKSMMDQITRLLAGGLEKRKSPVVNTEDDNEDPVYPPGFAPADVQTQPEIYPRRPSITIRPQPSQAGVSAPMNYQAGSSSHPGDNPANPVVLNLDEVIETEKTRVELPKEFEEKYRWLEEKFKEIESTDYRAGIDAKELSLVPDLVLPPKFKTPEFEKYNGTSCPEAHITMFCRRMAGHVNNDQLLIHCFQESLVGATSRWYNQLSRTQIGSWKDLAQAFMKQYGHVVDIAPNRITL</sequence>
<keyword evidence="1" id="KW-0175">Coiled coil</keyword>
<dbReference type="PANTHER" id="PTHR48200:SF1">
    <property type="entry name" value="AMINOTRANSFERASE-LIKE PLANT MOBILE DOMAIN-CONTAINING PROTEIN"/>
    <property type="match status" value="1"/>
</dbReference>
<evidence type="ECO:0000256" key="1">
    <source>
        <dbReference type="SAM" id="Coils"/>
    </source>
</evidence>
<keyword evidence="4" id="KW-1185">Reference proteome</keyword>
<gene>
    <name evidence="3" type="ORF">CXB51_000279</name>
</gene>
<name>A0A8J6A1Q1_9ROSI</name>
<dbReference type="InterPro" id="IPR056647">
    <property type="entry name" value="DUF7745"/>
</dbReference>